<evidence type="ECO:0000256" key="4">
    <source>
        <dbReference type="SAM" id="SignalP"/>
    </source>
</evidence>
<reference evidence="5" key="1">
    <citation type="submission" date="2023-05" db="EMBL/GenBank/DDBJ databases">
        <title>Nepenthes gracilis genome sequencing.</title>
        <authorList>
            <person name="Fukushima K."/>
        </authorList>
    </citation>
    <scope>NUCLEOTIDE SEQUENCE</scope>
    <source>
        <strain evidence="5">SING2019-196</strain>
    </source>
</reference>
<keyword evidence="6" id="KW-1185">Reference proteome</keyword>
<dbReference type="Proteomes" id="UP001279734">
    <property type="component" value="Unassembled WGS sequence"/>
</dbReference>
<evidence type="ECO:0000313" key="6">
    <source>
        <dbReference type="Proteomes" id="UP001279734"/>
    </source>
</evidence>
<dbReference type="EMBL" id="BSYO01000012">
    <property type="protein sequence ID" value="GMH12418.1"/>
    <property type="molecule type" value="Genomic_DNA"/>
</dbReference>
<dbReference type="PANTHER" id="PTHR48059:SF4">
    <property type="entry name" value="POLYGALACTURONASE INHIBITOR 1-RELATED"/>
    <property type="match status" value="1"/>
</dbReference>
<name>A0AAD3XPP4_NEPGR</name>
<comment type="caution">
    <text evidence="5">The sequence shown here is derived from an EMBL/GenBank/DDBJ whole genome shotgun (WGS) entry which is preliminary data.</text>
</comment>
<proteinExistence type="predicted"/>
<dbReference type="AlphaFoldDB" id="A0AAD3XPP4"/>
<dbReference type="SUPFAM" id="SSF52058">
    <property type="entry name" value="L domain-like"/>
    <property type="match status" value="1"/>
</dbReference>
<evidence type="ECO:0000256" key="3">
    <source>
        <dbReference type="ARBA" id="ARBA00022737"/>
    </source>
</evidence>
<keyword evidence="3" id="KW-0677">Repeat</keyword>
<evidence type="ECO:0000256" key="1">
    <source>
        <dbReference type="ARBA" id="ARBA00004196"/>
    </source>
</evidence>
<gene>
    <name evidence="5" type="ORF">Nepgr_014259</name>
</gene>
<dbReference type="FunFam" id="3.80.10.10:FF:000383">
    <property type="entry name" value="Leucine-rich repeat receptor protein kinase EMS1"/>
    <property type="match status" value="1"/>
</dbReference>
<dbReference type="Pfam" id="PF13855">
    <property type="entry name" value="LRR_8"/>
    <property type="match status" value="1"/>
</dbReference>
<evidence type="ECO:0008006" key="7">
    <source>
        <dbReference type="Google" id="ProtNLM"/>
    </source>
</evidence>
<keyword evidence="2" id="KW-0433">Leucine-rich repeat</keyword>
<dbReference type="InterPro" id="IPR001611">
    <property type="entry name" value="Leu-rich_rpt"/>
</dbReference>
<comment type="subcellular location">
    <subcellularLocation>
        <location evidence="1">Cell envelope</location>
    </subcellularLocation>
</comment>
<accession>A0AAD3XPP4</accession>
<organism evidence="5 6">
    <name type="scientific">Nepenthes gracilis</name>
    <name type="common">Slender pitcher plant</name>
    <dbReference type="NCBI Taxonomy" id="150966"/>
    <lineage>
        <taxon>Eukaryota</taxon>
        <taxon>Viridiplantae</taxon>
        <taxon>Streptophyta</taxon>
        <taxon>Embryophyta</taxon>
        <taxon>Tracheophyta</taxon>
        <taxon>Spermatophyta</taxon>
        <taxon>Magnoliopsida</taxon>
        <taxon>eudicotyledons</taxon>
        <taxon>Gunneridae</taxon>
        <taxon>Pentapetalae</taxon>
        <taxon>Caryophyllales</taxon>
        <taxon>Nepenthaceae</taxon>
        <taxon>Nepenthes</taxon>
    </lineage>
</organism>
<feature type="chain" id="PRO_5042206128" description="Polygalacturonase-inhibiting protein" evidence="4">
    <location>
        <begin position="25"/>
        <end position="334"/>
    </location>
</feature>
<dbReference type="PANTHER" id="PTHR48059">
    <property type="entry name" value="POLYGALACTURONASE INHIBITOR 1"/>
    <property type="match status" value="1"/>
</dbReference>
<dbReference type="InterPro" id="IPR032675">
    <property type="entry name" value="LRR_dom_sf"/>
</dbReference>
<keyword evidence="4" id="KW-0732">Signal</keyword>
<evidence type="ECO:0000313" key="5">
    <source>
        <dbReference type="EMBL" id="GMH12418.1"/>
    </source>
</evidence>
<protein>
    <recommendedName>
        <fullName evidence="7">Polygalacturonase-inhibiting protein</fullName>
    </recommendedName>
</protein>
<feature type="signal peptide" evidence="4">
    <location>
        <begin position="1"/>
        <end position="24"/>
    </location>
</feature>
<sequence>MLRRLCSLLILSSLFFSVLPTAAAKLCNSNDNDALLEIQEALGNPPDLVSAWQLDTDCCTGWAIECNSEGRVTYFFAFRGNHPFQIPPVIGNLTYLQGFNFIEIPSLTGTIPESITLLRSLERISISWTNLSGHIPSFLGQIPSLKYIYLNDNKLSGVIPPSLGHLPNLTELNLSENKLTGGIPRSLGSSTGTSRPLSSIVLAFNQLSGPIPRSLGYLNIAYIDLSGNNLVGDASFLFGANKTALWYLNLGWNSLSFNFSDVKIPSQLSDMVITNNKIYGRLPPSIAVPYFEEFNVSYNQLCGPIPTGGSLQLFDSWAFSHNKCLCGIPLPPCQ</sequence>
<dbReference type="InterPro" id="IPR051848">
    <property type="entry name" value="PGIP"/>
</dbReference>
<evidence type="ECO:0000256" key="2">
    <source>
        <dbReference type="ARBA" id="ARBA00022614"/>
    </source>
</evidence>
<dbReference type="Gene3D" id="3.80.10.10">
    <property type="entry name" value="Ribonuclease Inhibitor"/>
    <property type="match status" value="1"/>
</dbReference>